<name>A0AA39KUJ7_MICHY</name>
<protein>
    <submittedName>
        <fullName evidence="2">Uncharacterized protein</fullName>
    </submittedName>
</protein>
<dbReference type="EMBL" id="JAQQBR010000026">
    <property type="protein sequence ID" value="KAK0174294.1"/>
    <property type="molecule type" value="Genomic_DNA"/>
</dbReference>
<feature type="compositionally biased region" description="Basic and acidic residues" evidence="1">
    <location>
        <begin position="202"/>
        <end position="211"/>
    </location>
</feature>
<evidence type="ECO:0000256" key="1">
    <source>
        <dbReference type="SAM" id="MobiDB-lite"/>
    </source>
</evidence>
<evidence type="ECO:0000313" key="3">
    <source>
        <dbReference type="Proteomes" id="UP001168972"/>
    </source>
</evidence>
<feature type="compositionally biased region" description="Basic and acidic residues" evidence="1">
    <location>
        <begin position="484"/>
        <end position="497"/>
    </location>
</feature>
<organism evidence="2 3">
    <name type="scientific">Microctonus hyperodae</name>
    <name type="common">Parasitoid wasp</name>
    <dbReference type="NCBI Taxonomy" id="165561"/>
    <lineage>
        <taxon>Eukaryota</taxon>
        <taxon>Metazoa</taxon>
        <taxon>Ecdysozoa</taxon>
        <taxon>Arthropoda</taxon>
        <taxon>Hexapoda</taxon>
        <taxon>Insecta</taxon>
        <taxon>Pterygota</taxon>
        <taxon>Neoptera</taxon>
        <taxon>Endopterygota</taxon>
        <taxon>Hymenoptera</taxon>
        <taxon>Apocrita</taxon>
        <taxon>Ichneumonoidea</taxon>
        <taxon>Braconidae</taxon>
        <taxon>Euphorinae</taxon>
        <taxon>Microctonus</taxon>
    </lineage>
</organism>
<dbReference type="Proteomes" id="UP001168972">
    <property type="component" value="Unassembled WGS sequence"/>
</dbReference>
<evidence type="ECO:0000313" key="2">
    <source>
        <dbReference type="EMBL" id="KAK0174294.1"/>
    </source>
</evidence>
<gene>
    <name evidence="2" type="ORF">PV327_010997</name>
</gene>
<feature type="region of interest" description="Disordered" evidence="1">
    <location>
        <begin position="119"/>
        <end position="148"/>
    </location>
</feature>
<feature type="compositionally biased region" description="Polar residues" evidence="1">
    <location>
        <begin position="132"/>
        <end position="147"/>
    </location>
</feature>
<feature type="region of interest" description="Disordered" evidence="1">
    <location>
        <begin position="202"/>
        <end position="227"/>
    </location>
</feature>
<feature type="region of interest" description="Disordered" evidence="1">
    <location>
        <begin position="66"/>
        <end position="96"/>
    </location>
</feature>
<feature type="region of interest" description="Disordered" evidence="1">
    <location>
        <begin position="484"/>
        <end position="505"/>
    </location>
</feature>
<sequence>MNTKVPSSSSSMSASNEDLFKDAIGIGNAKSKKELLLEQLKKVALEEAAMLEEMKNMEEVVPSKAKVLTKQNDNEELPETKAKASANPDVKEDQSAVEGAIKKSIVEPMYWNEAKARQVEMRSFRPPLKSSRGASSSTKVQENSPSSEAMKLIKELRNRTPPGIKLGPTIRVTPAQIHAENLKRNRIPNKPKEVEKLKRTDHPRLTTDDPNAKLAPSTAVPPSEYKPRPFIQDLQELGLESEIYQKSQRPLYYWEGLMLSEHAMKDLIYKRSEMLLACKDSKLRTIGTQTYVSQAGKLRVMGCVNCRSRTHHARDFQLPYRPGFCRICFADGFDTEDSIYPHGIEHEAALGLCEGCGGEKSLYCPECPDCNVRYKDIVGWLRLNYVTWPTWAFPVDHGYLVNEGTETLKRCVKAKFNYLNDAANRAREFLIRENALTFAPVVQSREVPTIRQLTEEKLQLALNALVHLLTKKTMDEIMKERPELDDGTEIKTLEPTKSKYRAKKY</sequence>
<reference evidence="2" key="1">
    <citation type="journal article" date="2023" name="bioRxiv">
        <title>Scaffold-level genome assemblies of two parasitoid biocontrol wasps reveal the parthenogenesis mechanism and an associated novel virus.</title>
        <authorList>
            <person name="Inwood S."/>
            <person name="Skelly J."/>
            <person name="Guhlin J."/>
            <person name="Harrop T."/>
            <person name="Goldson S."/>
            <person name="Dearden P."/>
        </authorList>
    </citation>
    <scope>NUCLEOTIDE SEQUENCE</scope>
    <source>
        <strain evidence="2">Lincoln</strain>
        <tissue evidence="2">Whole body</tissue>
    </source>
</reference>
<keyword evidence="3" id="KW-1185">Reference proteome</keyword>
<proteinExistence type="predicted"/>
<reference evidence="2" key="2">
    <citation type="submission" date="2023-03" db="EMBL/GenBank/DDBJ databases">
        <authorList>
            <person name="Inwood S.N."/>
            <person name="Skelly J.G."/>
            <person name="Guhlin J."/>
            <person name="Harrop T.W.R."/>
            <person name="Goldson S.G."/>
            <person name="Dearden P.K."/>
        </authorList>
    </citation>
    <scope>NUCLEOTIDE SEQUENCE</scope>
    <source>
        <strain evidence="2">Lincoln</strain>
        <tissue evidence="2">Whole body</tissue>
    </source>
</reference>
<accession>A0AA39KUJ7</accession>
<comment type="caution">
    <text evidence="2">The sequence shown here is derived from an EMBL/GenBank/DDBJ whole genome shotgun (WGS) entry which is preliminary data.</text>
</comment>
<dbReference type="AlphaFoldDB" id="A0AA39KUJ7"/>